<dbReference type="PANTHER" id="PTHR30514:SF17">
    <property type="entry name" value="HTH-TYPE TRANSCRIPTIONAL REGULATOR MURR"/>
    <property type="match status" value="1"/>
</dbReference>
<protein>
    <submittedName>
        <fullName evidence="7">Sialic acid utilization regulator</fullName>
    </submittedName>
</protein>
<sequence length="285" mass="31208">MTILTRISAALDNMTLHEKQIARFILEQPERVCQLTSSELAEVIGTSQSGIVKFSKKQGLAGFSQLKMAVNEAVARRHASAQQGLHGTINATDSLNEVSLKLLGSKLHCLRETIELNKEAVILQALEFLDGARRIHLSGVGSSSLVARDFQFKLLKLGRVAIHDRDSHVQIANASTMTQNDVLLALSHAGTSREIIEIADVAKAQGAKIISISRPTENPLTARSDISLYTVADEEKARVSSITARDAQLLLIDLLFIQLAQRQPNAGEYVRKSREAVEKLKKSKL</sequence>
<evidence type="ECO:0000256" key="1">
    <source>
        <dbReference type="ARBA" id="ARBA00023015"/>
    </source>
</evidence>
<dbReference type="Proteomes" id="UP000254103">
    <property type="component" value="Unassembled WGS sequence"/>
</dbReference>
<evidence type="ECO:0000259" key="5">
    <source>
        <dbReference type="PROSITE" id="PS51464"/>
    </source>
</evidence>
<dbReference type="InterPro" id="IPR001347">
    <property type="entry name" value="SIS_dom"/>
</dbReference>
<evidence type="ECO:0000256" key="2">
    <source>
        <dbReference type="ARBA" id="ARBA00023125"/>
    </source>
</evidence>
<dbReference type="GO" id="GO:0003700">
    <property type="term" value="F:DNA-binding transcription factor activity"/>
    <property type="evidence" value="ECO:0007669"/>
    <property type="project" value="InterPro"/>
</dbReference>
<feature type="domain" description="SIS" evidence="5">
    <location>
        <begin position="125"/>
        <end position="265"/>
    </location>
</feature>
<dbReference type="InterPro" id="IPR000281">
    <property type="entry name" value="HTH_RpiR"/>
</dbReference>
<dbReference type="GO" id="GO:1901135">
    <property type="term" value="P:carbohydrate derivative metabolic process"/>
    <property type="evidence" value="ECO:0007669"/>
    <property type="project" value="InterPro"/>
</dbReference>
<dbReference type="InterPro" id="IPR009057">
    <property type="entry name" value="Homeodomain-like_sf"/>
</dbReference>
<dbReference type="PANTHER" id="PTHR30514">
    <property type="entry name" value="GLUCOKINASE"/>
    <property type="match status" value="1"/>
</dbReference>
<dbReference type="EMBL" id="UGLJ01000007">
    <property type="protein sequence ID" value="STU48553.1"/>
    <property type="molecule type" value="Genomic_DNA"/>
</dbReference>
<keyword evidence="2" id="KW-0238">DNA-binding</keyword>
<dbReference type="Gene3D" id="1.10.10.10">
    <property type="entry name" value="Winged helix-like DNA-binding domain superfamily/Winged helix DNA-binding domain"/>
    <property type="match status" value="1"/>
</dbReference>
<dbReference type="Pfam" id="PF01418">
    <property type="entry name" value="HTH_6"/>
    <property type="match status" value="1"/>
</dbReference>
<evidence type="ECO:0000259" key="4">
    <source>
        <dbReference type="PROSITE" id="PS51071"/>
    </source>
</evidence>
<evidence type="ECO:0000313" key="7">
    <source>
        <dbReference type="EMBL" id="STU48553.1"/>
    </source>
</evidence>
<evidence type="ECO:0000313" key="8">
    <source>
        <dbReference type="Proteomes" id="UP000254103"/>
    </source>
</evidence>
<dbReference type="EMBL" id="UGLJ01000007">
    <property type="protein sequence ID" value="STU47927.1"/>
    <property type="molecule type" value="Genomic_DNA"/>
</dbReference>
<dbReference type="CDD" id="cd05013">
    <property type="entry name" value="SIS_RpiR"/>
    <property type="match status" value="1"/>
</dbReference>
<evidence type="ECO:0000313" key="6">
    <source>
        <dbReference type="EMBL" id="STU47927.1"/>
    </source>
</evidence>
<name>A0A377YRK7_KLEPN</name>
<accession>A0A377YRK7</accession>
<dbReference type="AlphaFoldDB" id="A0A377YRK7"/>
<proteinExistence type="predicted"/>
<dbReference type="SUPFAM" id="SSF46689">
    <property type="entry name" value="Homeodomain-like"/>
    <property type="match status" value="1"/>
</dbReference>
<gene>
    <name evidence="7" type="primary">murR_3</name>
    <name evidence="6" type="synonym">murR_2</name>
    <name evidence="6" type="ORF">NCTC5052_05670</name>
    <name evidence="7" type="ORF">NCTC5052_05765</name>
</gene>
<dbReference type="InterPro" id="IPR035472">
    <property type="entry name" value="RpiR-like_SIS"/>
</dbReference>
<dbReference type="SUPFAM" id="SSF53697">
    <property type="entry name" value="SIS domain"/>
    <property type="match status" value="1"/>
</dbReference>
<dbReference type="InterPro" id="IPR036388">
    <property type="entry name" value="WH-like_DNA-bd_sf"/>
</dbReference>
<dbReference type="GO" id="GO:0097367">
    <property type="term" value="F:carbohydrate derivative binding"/>
    <property type="evidence" value="ECO:0007669"/>
    <property type="project" value="InterPro"/>
</dbReference>
<dbReference type="InterPro" id="IPR046348">
    <property type="entry name" value="SIS_dom_sf"/>
</dbReference>
<evidence type="ECO:0000256" key="3">
    <source>
        <dbReference type="ARBA" id="ARBA00023163"/>
    </source>
</evidence>
<keyword evidence="1" id="KW-0805">Transcription regulation</keyword>
<organism evidence="7 8">
    <name type="scientific">Klebsiella pneumoniae</name>
    <dbReference type="NCBI Taxonomy" id="573"/>
    <lineage>
        <taxon>Bacteria</taxon>
        <taxon>Pseudomonadati</taxon>
        <taxon>Pseudomonadota</taxon>
        <taxon>Gammaproteobacteria</taxon>
        <taxon>Enterobacterales</taxon>
        <taxon>Enterobacteriaceae</taxon>
        <taxon>Klebsiella/Raoultella group</taxon>
        <taxon>Klebsiella</taxon>
        <taxon>Klebsiella pneumoniae complex</taxon>
    </lineage>
</organism>
<keyword evidence="3" id="KW-0804">Transcription</keyword>
<dbReference type="InterPro" id="IPR047640">
    <property type="entry name" value="RpiR-like"/>
</dbReference>
<reference evidence="7 8" key="1">
    <citation type="submission" date="2018-06" db="EMBL/GenBank/DDBJ databases">
        <authorList>
            <consortium name="Pathogen Informatics"/>
            <person name="Doyle S."/>
        </authorList>
    </citation>
    <scope>NUCLEOTIDE SEQUENCE [LARGE SCALE GENOMIC DNA]</scope>
    <source>
        <strain evidence="7 8">NCTC5052</strain>
    </source>
</reference>
<dbReference type="PROSITE" id="PS51071">
    <property type="entry name" value="HTH_RPIR"/>
    <property type="match status" value="1"/>
</dbReference>
<dbReference type="GO" id="GO:0003677">
    <property type="term" value="F:DNA binding"/>
    <property type="evidence" value="ECO:0007669"/>
    <property type="project" value="UniProtKB-KW"/>
</dbReference>
<dbReference type="Gene3D" id="3.40.50.10490">
    <property type="entry name" value="Glucose-6-phosphate isomerase like protein, domain 1"/>
    <property type="match status" value="1"/>
</dbReference>
<feature type="domain" description="HTH rpiR-type" evidence="4">
    <location>
        <begin position="1"/>
        <end position="77"/>
    </location>
</feature>
<dbReference type="PROSITE" id="PS51464">
    <property type="entry name" value="SIS"/>
    <property type="match status" value="1"/>
</dbReference>
<dbReference type="Pfam" id="PF01380">
    <property type="entry name" value="SIS"/>
    <property type="match status" value="1"/>
</dbReference>